<keyword evidence="1" id="KW-0472">Membrane</keyword>
<organism evidence="2 3">
    <name type="scientific">Candidatus Collierbacteria bacterium GW2011_GWF1_44_12</name>
    <dbReference type="NCBI Taxonomy" id="1618402"/>
    <lineage>
        <taxon>Bacteria</taxon>
        <taxon>Candidatus Collieribacteriota</taxon>
    </lineage>
</organism>
<feature type="transmembrane region" description="Helical" evidence="1">
    <location>
        <begin position="29"/>
        <end position="47"/>
    </location>
</feature>
<feature type="transmembrane region" description="Helical" evidence="1">
    <location>
        <begin position="59"/>
        <end position="77"/>
    </location>
</feature>
<sequence>KKHLDYLVLLIAAALAIVLVLVFASNKQLVSLVVISFSVFYFLWGIIHHTFEKSLHPEVVLEYLLYSVLGAFLIIGLV</sequence>
<dbReference type="AlphaFoldDB" id="A0A0G1GRZ3"/>
<dbReference type="EMBL" id="LCHQ01000033">
    <property type="protein sequence ID" value="KKT37355.1"/>
    <property type="molecule type" value="Genomic_DNA"/>
</dbReference>
<protein>
    <submittedName>
        <fullName evidence="2">Uncharacterized protein</fullName>
    </submittedName>
</protein>
<reference evidence="2 3" key="1">
    <citation type="journal article" date="2015" name="Nature">
        <title>rRNA introns, odd ribosomes, and small enigmatic genomes across a large radiation of phyla.</title>
        <authorList>
            <person name="Brown C.T."/>
            <person name="Hug L.A."/>
            <person name="Thomas B.C."/>
            <person name="Sharon I."/>
            <person name="Castelle C.J."/>
            <person name="Singh A."/>
            <person name="Wilkins M.J."/>
            <person name="Williams K.H."/>
            <person name="Banfield J.F."/>
        </authorList>
    </citation>
    <scope>NUCLEOTIDE SEQUENCE [LARGE SCALE GENOMIC DNA]</scope>
</reference>
<evidence type="ECO:0000313" key="2">
    <source>
        <dbReference type="EMBL" id="KKT37355.1"/>
    </source>
</evidence>
<evidence type="ECO:0000256" key="1">
    <source>
        <dbReference type="SAM" id="Phobius"/>
    </source>
</evidence>
<proteinExistence type="predicted"/>
<accession>A0A0G1GRZ3</accession>
<gene>
    <name evidence="2" type="ORF">UW26_C0033G0001</name>
</gene>
<dbReference type="Proteomes" id="UP000034097">
    <property type="component" value="Unassembled WGS sequence"/>
</dbReference>
<comment type="caution">
    <text evidence="2">The sequence shown here is derived from an EMBL/GenBank/DDBJ whole genome shotgun (WGS) entry which is preliminary data.</text>
</comment>
<keyword evidence="1" id="KW-0812">Transmembrane</keyword>
<name>A0A0G1GRZ3_9BACT</name>
<evidence type="ECO:0000313" key="3">
    <source>
        <dbReference type="Proteomes" id="UP000034097"/>
    </source>
</evidence>
<feature type="non-terminal residue" evidence="2">
    <location>
        <position position="1"/>
    </location>
</feature>
<keyword evidence="1" id="KW-1133">Transmembrane helix</keyword>
<feature type="transmembrane region" description="Helical" evidence="1">
    <location>
        <begin position="6"/>
        <end position="24"/>
    </location>
</feature>